<proteinExistence type="predicted"/>
<keyword evidence="1" id="KW-0812">Transmembrane</keyword>
<dbReference type="Pfam" id="PF08486">
    <property type="entry name" value="SpoIID"/>
    <property type="match status" value="1"/>
</dbReference>
<evidence type="ECO:0000259" key="2">
    <source>
        <dbReference type="Pfam" id="PF08486"/>
    </source>
</evidence>
<protein>
    <submittedName>
        <fullName evidence="3">Stage II sporulation protein D</fullName>
    </submittedName>
</protein>
<organism evidence="3 4">
    <name type="scientific">Alicyclobacillus cycloheptanicus</name>
    <dbReference type="NCBI Taxonomy" id="1457"/>
    <lineage>
        <taxon>Bacteria</taxon>
        <taxon>Bacillati</taxon>
        <taxon>Bacillota</taxon>
        <taxon>Bacilli</taxon>
        <taxon>Bacillales</taxon>
        <taxon>Alicyclobacillaceae</taxon>
        <taxon>Alicyclobacillus</taxon>
    </lineage>
</organism>
<dbReference type="NCBIfam" id="TIGR02669">
    <property type="entry name" value="SpoIID_LytB"/>
    <property type="match status" value="1"/>
</dbReference>
<gene>
    <name evidence="3" type="ORF">J2S03_001232</name>
</gene>
<evidence type="ECO:0000256" key="1">
    <source>
        <dbReference type="SAM" id="Phobius"/>
    </source>
</evidence>
<dbReference type="EMBL" id="JAUSTP010000007">
    <property type="protein sequence ID" value="MDQ0189400.1"/>
    <property type="molecule type" value="Genomic_DNA"/>
</dbReference>
<dbReference type="Proteomes" id="UP001232973">
    <property type="component" value="Unassembled WGS sequence"/>
</dbReference>
<dbReference type="InterPro" id="IPR013693">
    <property type="entry name" value="SpoIID/LytB_N"/>
</dbReference>
<dbReference type="RefSeq" id="WP_274457063.1">
    <property type="nucleotide sequence ID" value="NZ_CP067097.1"/>
</dbReference>
<dbReference type="InterPro" id="IPR013486">
    <property type="entry name" value="SpoIID/LytB"/>
</dbReference>
<comment type="caution">
    <text evidence="3">The sequence shown here is derived from an EMBL/GenBank/DDBJ whole genome shotgun (WGS) entry which is preliminary data.</text>
</comment>
<keyword evidence="1" id="KW-1133">Transmembrane helix</keyword>
<evidence type="ECO:0000313" key="3">
    <source>
        <dbReference type="EMBL" id="MDQ0189400.1"/>
    </source>
</evidence>
<keyword evidence="1" id="KW-0472">Membrane</keyword>
<feature type="domain" description="Sporulation stage II protein D amidase enhancer LytB N-terminal" evidence="2">
    <location>
        <begin position="140"/>
        <end position="247"/>
    </location>
</feature>
<reference evidence="3 4" key="1">
    <citation type="submission" date="2023-07" db="EMBL/GenBank/DDBJ databases">
        <title>Genomic Encyclopedia of Type Strains, Phase IV (KMG-IV): sequencing the most valuable type-strain genomes for metagenomic binning, comparative biology and taxonomic classification.</title>
        <authorList>
            <person name="Goeker M."/>
        </authorList>
    </citation>
    <scope>NUCLEOTIDE SEQUENCE [LARGE SCALE GENOMIC DNA]</scope>
    <source>
        <strain evidence="3 4">DSM 4006</strain>
    </source>
</reference>
<feature type="transmembrane region" description="Helical" evidence="1">
    <location>
        <begin position="90"/>
        <end position="111"/>
    </location>
</feature>
<accession>A0ABT9XGG6</accession>
<keyword evidence="4" id="KW-1185">Reference proteome</keyword>
<evidence type="ECO:0000313" key="4">
    <source>
        <dbReference type="Proteomes" id="UP001232973"/>
    </source>
</evidence>
<name>A0ABT9XGG6_9BACL</name>
<sequence length="432" mass="46574">MPFQTHKRFRPVPSRQRVTVFPRLRPHPHTAPDDARGGEARTLNARTLNAPTLEAPTFVARQIDRWFPDGAPRWTRWIPWRNGIDRPTRVGRAVAAVFTAIVGLPALTAWATHRTPPDQISRWLNSADAQTTVSVYRMNSGTVTRLPLNDYIVNVLAAELPPTAPMPALQAAAVASRTYVIYLMTHQGTGAETFAERHGADVTDDGLLDLPWLTEAQQQQVFGANDTTYTARLQQAVASTDGEVLTYQGQPIPAFLFELSPGRTRDASAVFGKSLPYLPVVNCPDDRAVPADRQTHTFTPADLAARLNLPAKGLNPAAIHIAARGKDGFVSTVTYNPGATSGTGSSAGTSASTKAWTGTDFANMLGLPSADFQLQVNGDTLTVHTQGVGTDIGMSLHEASVYAARGKRAAQILAVFYPGTQMTQDTPFVAGK</sequence>